<dbReference type="AlphaFoldDB" id="U5EIM2"/>
<proteinExistence type="predicted"/>
<keyword evidence="3" id="KW-1133">Transmembrane helix</keyword>
<evidence type="ECO:0000313" key="4">
    <source>
        <dbReference type="EMBL" id="GAD85009.1"/>
    </source>
</evidence>
<sequence length="614" mass="63781">MTGTLTWLGGGLAGPRRRDPETGADLAYHHEQGGYAVTGAAVLLFAAVAGIVTTTALAAADGIGPVAVVGLGLVAAVAAGALGRALATTRPGGAADDRFGIAARVGIGVLAGVLVAELASTVLLGGTVDRELDVRAQASAENAPAVVAARAEYDRAVADRAALDVSIAKAQADIDRALVTARCEYNPTPECPQTRITGVPGHGPESRTANDMLDDARKQLAAAQSRTDGLDQRVAAETTELTAARDTAFAAADRGLGARWLAMNGYTADHAGAAALRLLILLAGVLLALLPLLLRWWRGETSLDRRVDAAEVADRAHREADAAIAVKRAEVRTEAAALRAEHELATARLAIEADTVIDRERQRTRIIAAIGGFELGITEPHRKDDSVALEPNVSQQQLPAGYFPNALPAATPQGGALVPAQPVTAAAPAQAPTGGGGLELPIIGTVPFTDTAARWIRPLVPSFVANAIDSATHPLRTARQAFEEVEEVTFTLRRSRKVTVDSQDSQAPQQQMMAQAGYLPGQPVQGYLPAGYPQQQGAPQYHQPYAQQIASTVVDAPGARYHPDPRQYPAAPSYTALPAGQGTGLPAADGYGELSGNDVTELPGGSQRQLPPGR</sequence>
<reference evidence="4 5" key="1">
    <citation type="journal article" date="2014" name="BMC Genomics">
        <title>Genome based analysis of type-I polyketide synthase and nonribosomal peptide synthetase gene clusters in seven strains of five representative Nocardia species.</title>
        <authorList>
            <person name="Komaki H."/>
            <person name="Ichikawa N."/>
            <person name="Hosoyama A."/>
            <person name="Takahashi-Nakaguchi A."/>
            <person name="Matsuzawa T."/>
            <person name="Suzuki K."/>
            <person name="Fujita N."/>
            <person name="Gonoi T."/>
        </authorList>
    </citation>
    <scope>NUCLEOTIDE SEQUENCE [LARGE SCALE GENOMIC DNA]</scope>
    <source>
        <strain evidence="4 5">NBRC 15531</strain>
    </source>
</reference>
<comment type="caution">
    <text evidence="4">The sequence shown here is derived from an EMBL/GenBank/DDBJ whole genome shotgun (WGS) entry which is preliminary data.</text>
</comment>
<feature type="transmembrane region" description="Helical" evidence="3">
    <location>
        <begin position="278"/>
        <end position="297"/>
    </location>
</feature>
<accession>U5EIM2</accession>
<name>U5EIM2_NOCAS</name>
<feature type="transmembrane region" description="Helical" evidence="3">
    <location>
        <begin position="66"/>
        <end position="87"/>
    </location>
</feature>
<protein>
    <recommendedName>
        <fullName evidence="6">DUF4407 domain-containing protein</fullName>
    </recommendedName>
</protein>
<dbReference type="Proteomes" id="UP000017048">
    <property type="component" value="Unassembled WGS sequence"/>
</dbReference>
<feature type="region of interest" description="Disordered" evidence="2">
    <location>
        <begin position="1"/>
        <end position="23"/>
    </location>
</feature>
<evidence type="ECO:0000313" key="5">
    <source>
        <dbReference type="Proteomes" id="UP000017048"/>
    </source>
</evidence>
<evidence type="ECO:0000256" key="3">
    <source>
        <dbReference type="SAM" id="Phobius"/>
    </source>
</evidence>
<feature type="region of interest" description="Disordered" evidence="2">
    <location>
        <begin position="557"/>
        <end position="614"/>
    </location>
</feature>
<feature type="transmembrane region" description="Helical" evidence="3">
    <location>
        <begin position="35"/>
        <end position="59"/>
    </location>
</feature>
<keyword evidence="5" id="KW-1185">Reference proteome</keyword>
<dbReference type="GeneID" id="91514410"/>
<evidence type="ECO:0000256" key="1">
    <source>
        <dbReference type="SAM" id="Coils"/>
    </source>
</evidence>
<dbReference type="eggNOG" id="ENOG5031DP1">
    <property type="taxonomic scope" value="Bacteria"/>
</dbReference>
<feature type="transmembrane region" description="Helical" evidence="3">
    <location>
        <begin position="99"/>
        <end position="125"/>
    </location>
</feature>
<feature type="coiled-coil region" evidence="1">
    <location>
        <begin position="206"/>
        <end position="233"/>
    </location>
</feature>
<organism evidence="4 5">
    <name type="scientific">Nocardia asteroides NBRC 15531</name>
    <dbReference type="NCBI Taxonomy" id="1110697"/>
    <lineage>
        <taxon>Bacteria</taxon>
        <taxon>Bacillati</taxon>
        <taxon>Actinomycetota</taxon>
        <taxon>Actinomycetes</taxon>
        <taxon>Mycobacteriales</taxon>
        <taxon>Nocardiaceae</taxon>
        <taxon>Nocardia</taxon>
    </lineage>
</organism>
<dbReference type="OrthoDB" id="4571476at2"/>
<keyword evidence="1" id="KW-0175">Coiled coil</keyword>
<evidence type="ECO:0008006" key="6">
    <source>
        <dbReference type="Google" id="ProtNLM"/>
    </source>
</evidence>
<gene>
    <name evidence="4" type="ORF">NCAST_25_04320</name>
</gene>
<keyword evidence="3" id="KW-0812">Transmembrane</keyword>
<dbReference type="InterPro" id="IPR025519">
    <property type="entry name" value="DUF4407"/>
</dbReference>
<dbReference type="EMBL" id="BAFO02000025">
    <property type="protein sequence ID" value="GAD85009.1"/>
    <property type="molecule type" value="Genomic_DNA"/>
</dbReference>
<dbReference type="RefSeq" id="WP_019044300.1">
    <property type="nucleotide sequence ID" value="NZ_BAFO02000025.1"/>
</dbReference>
<dbReference type="Pfam" id="PF14362">
    <property type="entry name" value="DUF4407"/>
    <property type="match status" value="1"/>
</dbReference>
<evidence type="ECO:0000256" key="2">
    <source>
        <dbReference type="SAM" id="MobiDB-lite"/>
    </source>
</evidence>
<keyword evidence="3" id="KW-0472">Membrane</keyword>